<dbReference type="Proteomes" id="UP000553193">
    <property type="component" value="Unassembled WGS sequence"/>
</dbReference>
<proteinExistence type="predicted"/>
<keyword evidence="2" id="KW-1185">Reference proteome</keyword>
<dbReference type="AlphaFoldDB" id="A0A840AFW6"/>
<dbReference type="RefSeq" id="WP_184386170.1">
    <property type="nucleotide sequence ID" value="NZ_JACIDJ010000007.1"/>
</dbReference>
<dbReference type="EMBL" id="JACIDJ010000007">
    <property type="protein sequence ID" value="MBB3899937.1"/>
    <property type="molecule type" value="Genomic_DNA"/>
</dbReference>
<protein>
    <submittedName>
        <fullName evidence="1">Uncharacterized small protein (DUF1192 family)</fullName>
    </submittedName>
</protein>
<evidence type="ECO:0000313" key="1">
    <source>
        <dbReference type="EMBL" id="MBB3899937.1"/>
    </source>
</evidence>
<comment type="caution">
    <text evidence="1">The sequence shown here is derived from an EMBL/GenBank/DDBJ whole genome shotgun (WGS) entry which is preliminary data.</text>
</comment>
<accession>A0A840AFW6</accession>
<dbReference type="InterPro" id="IPR009579">
    <property type="entry name" value="DUF1192"/>
</dbReference>
<dbReference type="Pfam" id="PF06698">
    <property type="entry name" value="DUF1192"/>
    <property type="match status" value="1"/>
</dbReference>
<organism evidence="1 2">
    <name type="scientific">Roseococcus suduntuyensis</name>
    <dbReference type="NCBI Taxonomy" id="455361"/>
    <lineage>
        <taxon>Bacteria</taxon>
        <taxon>Pseudomonadati</taxon>
        <taxon>Pseudomonadota</taxon>
        <taxon>Alphaproteobacteria</taxon>
        <taxon>Acetobacterales</taxon>
        <taxon>Roseomonadaceae</taxon>
        <taxon>Roseococcus</taxon>
    </lineage>
</organism>
<sequence>MLDEDAPSKPQKHFVPAALAEWSEVDLRHYITQLQAEITRAEQAIAARASQRQAAEAFFRPPT</sequence>
<gene>
    <name evidence="1" type="ORF">GGQ83_003404</name>
</gene>
<reference evidence="1 2" key="1">
    <citation type="submission" date="2020-08" db="EMBL/GenBank/DDBJ databases">
        <title>Genomic Encyclopedia of Type Strains, Phase IV (KMG-IV): sequencing the most valuable type-strain genomes for metagenomic binning, comparative biology and taxonomic classification.</title>
        <authorList>
            <person name="Goeker M."/>
        </authorList>
    </citation>
    <scope>NUCLEOTIDE SEQUENCE [LARGE SCALE GENOMIC DNA]</scope>
    <source>
        <strain evidence="1 2">DSM 19979</strain>
    </source>
</reference>
<name>A0A840AFW6_9PROT</name>
<evidence type="ECO:0000313" key="2">
    <source>
        <dbReference type="Proteomes" id="UP000553193"/>
    </source>
</evidence>